<reference evidence="1 2" key="1">
    <citation type="submission" date="2018-05" db="EMBL/GenBank/DDBJ databases">
        <title>Genome comparison of Eubacterium sp.</title>
        <authorList>
            <person name="Feng Y."/>
            <person name="Sanchez-Andrea I."/>
            <person name="Stams A.J.M."/>
            <person name="De Vos W.M."/>
        </authorList>
    </citation>
    <scope>NUCLEOTIDE SEQUENCE [LARGE SCALE GENOMIC DNA]</scope>
    <source>
        <strain evidence="1 2">YI</strain>
    </source>
</reference>
<organism evidence="1 2">
    <name type="scientific">Eubacterium maltosivorans</name>
    <dbReference type="NCBI Taxonomy" id="2041044"/>
    <lineage>
        <taxon>Bacteria</taxon>
        <taxon>Bacillati</taxon>
        <taxon>Bacillota</taxon>
        <taxon>Clostridia</taxon>
        <taxon>Eubacteriales</taxon>
        <taxon>Eubacteriaceae</taxon>
        <taxon>Eubacterium</taxon>
    </lineage>
</organism>
<accession>A0A4P9C8I7</accession>
<dbReference type="RefSeq" id="WP_058693355.1">
    <property type="nucleotide sequence ID" value="NZ_CABJDW020000001.1"/>
</dbReference>
<dbReference type="InterPro" id="IPR012674">
    <property type="entry name" value="Calycin"/>
</dbReference>
<dbReference type="SUPFAM" id="SSF50814">
    <property type="entry name" value="Lipocalins"/>
    <property type="match status" value="1"/>
</dbReference>
<proteinExistence type="predicted"/>
<dbReference type="EMBL" id="CP029487">
    <property type="protein sequence ID" value="QCT71810.1"/>
    <property type="molecule type" value="Genomic_DNA"/>
</dbReference>
<dbReference type="KEGG" id="emt:CPZ25_010885"/>
<dbReference type="Proteomes" id="UP000218387">
    <property type="component" value="Chromosome"/>
</dbReference>
<dbReference type="Pfam" id="PF09148">
    <property type="entry name" value="DUF1934"/>
    <property type="match status" value="1"/>
</dbReference>
<evidence type="ECO:0000313" key="1">
    <source>
        <dbReference type="EMBL" id="QCT71810.1"/>
    </source>
</evidence>
<dbReference type="AlphaFoldDB" id="A0A4P9C8I7"/>
<dbReference type="InterPro" id="IPR015231">
    <property type="entry name" value="DUF1934"/>
</dbReference>
<evidence type="ECO:0000313" key="2">
    <source>
        <dbReference type="Proteomes" id="UP000218387"/>
    </source>
</evidence>
<sequence>MTDDERKKVWLSITGIVSDQHRNEDKMEFSTEGDMYKEKNISCLTYKESEVSGMEGTTTTVKVEGGKISVIRLGSVNSLMEFEEGKRNVTLYSTPYGDIAMGIFTKGVNVAYNDRKDPVNVKVDYAIEVEGMTNTENTLDIRISNYKN</sequence>
<keyword evidence="2" id="KW-1185">Reference proteome</keyword>
<gene>
    <name evidence="1" type="ORF">CPZ25_010885</name>
</gene>
<protein>
    <submittedName>
        <fullName evidence="1">DUF1934 domain-containing protein</fullName>
    </submittedName>
</protein>
<dbReference type="Gene3D" id="2.40.128.20">
    <property type="match status" value="1"/>
</dbReference>
<name>A0A4P9C8I7_EUBML</name>